<organism evidence="8 9">
    <name type="scientific">Grimontia celer</name>
    <dbReference type="NCBI Taxonomy" id="1796497"/>
    <lineage>
        <taxon>Bacteria</taxon>
        <taxon>Pseudomonadati</taxon>
        <taxon>Pseudomonadota</taxon>
        <taxon>Gammaproteobacteria</taxon>
        <taxon>Vibrionales</taxon>
        <taxon>Vibrionaceae</taxon>
        <taxon>Grimontia</taxon>
    </lineage>
</organism>
<evidence type="ECO:0000313" key="8">
    <source>
        <dbReference type="EMBL" id="CZF78060.1"/>
    </source>
</evidence>
<evidence type="ECO:0000256" key="6">
    <source>
        <dbReference type="PIRSR" id="PIRSR019574-1"/>
    </source>
</evidence>
<comment type="function">
    <text evidence="5">Required for the activity of the bacterial periplasmic transport system of putrescine.</text>
</comment>
<dbReference type="PIRSF" id="PIRSF019574">
    <property type="entry name" value="Periplasmic_polyamine_BP"/>
    <property type="match status" value="1"/>
</dbReference>
<feature type="signal peptide" evidence="7">
    <location>
        <begin position="1"/>
        <end position="25"/>
    </location>
</feature>
<comment type="similarity">
    <text evidence="5">Belongs to the bacterial solute-binding protein PotD/PotF family.</text>
</comment>
<proteinExistence type="inferred from homology"/>
<evidence type="ECO:0000313" key="9">
    <source>
        <dbReference type="Proteomes" id="UP000071641"/>
    </source>
</evidence>
<evidence type="ECO:0000256" key="2">
    <source>
        <dbReference type="ARBA" id="ARBA00022448"/>
    </source>
</evidence>
<keyword evidence="2 5" id="KW-0813">Transport</keyword>
<dbReference type="RefSeq" id="WP_062660949.1">
    <property type="nucleotide sequence ID" value="NZ_FIZX01000001.1"/>
</dbReference>
<dbReference type="GO" id="GO:0015846">
    <property type="term" value="P:polyamine transport"/>
    <property type="evidence" value="ECO:0007669"/>
    <property type="project" value="InterPro"/>
</dbReference>
<sequence length="347" mass="39239">MNQYLKGVKAASIALTATVSFNVSANNEVLNIYNWAEYMPMGVIKAFEKEYDVSVNYSTFENNESMYTKLKLLDGKGYDLAFASTYFIQRMSDEGMLAKIDKSKIPHVKDIIPGLMGQPFDKNNDYSLPYIWGVTAISYNGDIVDGSNVTKWADLWNDEFAGQIMLLDDVRDVFGMALKAKGYSINTTNEAEIKEAYEMLKDLRPNVVVYNSDAPHVPFVTGEVGIGQQWNGNAYLAQAEMENIEFVYPDEGSILWMDNFIIPKGAEKVDLAHKFIDFLYRPENQAAMVEELGYPAPSKRAKEKLSAEYTENNVIFPSDEDVEKGEFTNDVGEAVSIYNRYWQLLKS</sequence>
<dbReference type="SUPFAM" id="SSF53850">
    <property type="entry name" value="Periplasmic binding protein-like II"/>
    <property type="match status" value="1"/>
</dbReference>
<keyword evidence="9" id="KW-1185">Reference proteome</keyword>
<dbReference type="GO" id="GO:0042597">
    <property type="term" value="C:periplasmic space"/>
    <property type="evidence" value="ECO:0007669"/>
    <property type="project" value="UniProtKB-SubCell"/>
</dbReference>
<evidence type="ECO:0000256" key="5">
    <source>
        <dbReference type="PIRNR" id="PIRNR019574"/>
    </source>
</evidence>
<evidence type="ECO:0000256" key="7">
    <source>
        <dbReference type="SAM" id="SignalP"/>
    </source>
</evidence>
<gene>
    <name evidence="8" type="primary">potD_1</name>
    <name evidence="8" type="ORF">GCE9029_00588</name>
</gene>
<dbReference type="PANTHER" id="PTHR30222">
    <property type="entry name" value="SPERMIDINE/PUTRESCINE-BINDING PERIPLASMIC PROTEIN"/>
    <property type="match status" value="1"/>
</dbReference>
<feature type="binding site" evidence="6">
    <location>
        <position position="86"/>
    </location>
    <ligand>
        <name>spermidine</name>
        <dbReference type="ChEBI" id="CHEBI:57834"/>
    </ligand>
</feature>
<keyword evidence="4 5" id="KW-0574">Periplasm</keyword>
<keyword evidence="3 7" id="KW-0732">Signal</keyword>
<evidence type="ECO:0000256" key="4">
    <source>
        <dbReference type="ARBA" id="ARBA00022764"/>
    </source>
</evidence>
<dbReference type="EMBL" id="FIZX01000001">
    <property type="protein sequence ID" value="CZF78060.1"/>
    <property type="molecule type" value="Genomic_DNA"/>
</dbReference>
<dbReference type="CDD" id="cd13590">
    <property type="entry name" value="PBP2_PotD_PotF_like"/>
    <property type="match status" value="1"/>
</dbReference>
<dbReference type="AlphaFoldDB" id="A0A128EV39"/>
<dbReference type="Gene3D" id="3.40.190.10">
    <property type="entry name" value="Periplasmic binding protein-like II"/>
    <property type="match status" value="2"/>
</dbReference>
<dbReference type="STRING" id="1796497.GCE9029_00588"/>
<feature type="binding site" evidence="6">
    <location>
        <position position="37"/>
    </location>
    <ligand>
        <name>spermidine</name>
        <dbReference type="ChEBI" id="CHEBI:57834"/>
    </ligand>
</feature>
<comment type="subcellular location">
    <subcellularLocation>
        <location evidence="1 5">Periplasm</location>
    </subcellularLocation>
</comment>
<dbReference type="Proteomes" id="UP000071641">
    <property type="component" value="Unassembled WGS sequence"/>
</dbReference>
<dbReference type="PRINTS" id="PR00909">
    <property type="entry name" value="SPERMDNBNDNG"/>
</dbReference>
<evidence type="ECO:0000256" key="1">
    <source>
        <dbReference type="ARBA" id="ARBA00004418"/>
    </source>
</evidence>
<dbReference type="PANTHER" id="PTHR30222:SF17">
    <property type="entry name" value="SPERMIDINE_PUTRESCINE-BINDING PERIPLASMIC PROTEIN"/>
    <property type="match status" value="1"/>
</dbReference>
<dbReference type="GO" id="GO:0019808">
    <property type="term" value="F:polyamine binding"/>
    <property type="evidence" value="ECO:0007669"/>
    <property type="project" value="InterPro"/>
</dbReference>
<reference evidence="9" key="1">
    <citation type="submission" date="2016-02" db="EMBL/GenBank/DDBJ databases">
        <authorList>
            <person name="Rodrigo-Torres Lidia"/>
            <person name="Arahal R.David."/>
        </authorList>
    </citation>
    <scope>NUCLEOTIDE SEQUENCE [LARGE SCALE GENOMIC DNA]</scope>
    <source>
        <strain evidence="9">CECT 9029</strain>
    </source>
</reference>
<dbReference type="InterPro" id="IPR006059">
    <property type="entry name" value="SBP"/>
</dbReference>
<evidence type="ECO:0000256" key="3">
    <source>
        <dbReference type="ARBA" id="ARBA00022729"/>
    </source>
</evidence>
<dbReference type="InterPro" id="IPR001188">
    <property type="entry name" value="Sperm_putr-bd"/>
</dbReference>
<dbReference type="Pfam" id="PF13416">
    <property type="entry name" value="SBP_bac_8"/>
    <property type="match status" value="1"/>
</dbReference>
<accession>A0A128EV39</accession>
<name>A0A128EV39_9GAMM</name>
<protein>
    <recommendedName>
        <fullName evidence="5">Putrescine-binding periplasmic protein</fullName>
    </recommendedName>
</protein>
<dbReference type="OrthoDB" id="9769319at2"/>
<feature type="chain" id="PRO_5007281669" description="Putrescine-binding periplasmic protein" evidence="7">
    <location>
        <begin position="26"/>
        <end position="347"/>
    </location>
</feature>